<organism evidence="8 9">
    <name type="scientific">Colletotrichum fioriniae PJ7</name>
    <dbReference type="NCBI Taxonomy" id="1445577"/>
    <lineage>
        <taxon>Eukaryota</taxon>
        <taxon>Fungi</taxon>
        <taxon>Dikarya</taxon>
        <taxon>Ascomycota</taxon>
        <taxon>Pezizomycotina</taxon>
        <taxon>Sordariomycetes</taxon>
        <taxon>Hypocreomycetidae</taxon>
        <taxon>Glomerellales</taxon>
        <taxon>Glomerellaceae</taxon>
        <taxon>Colletotrichum</taxon>
        <taxon>Colletotrichum acutatum species complex</taxon>
    </lineage>
</organism>
<dbReference type="OrthoDB" id="10018191at2759"/>
<keyword evidence="2" id="KW-0479">Metal-binding</keyword>
<dbReference type="PROSITE" id="PS00463">
    <property type="entry name" value="ZN2_CY6_FUNGAL_1"/>
    <property type="match status" value="1"/>
</dbReference>
<dbReference type="CDD" id="cd00067">
    <property type="entry name" value="GAL4"/>
    <property type="match status" value="1"/>
</dbReference>
<dbReference type="InterPro" id="IPR050815">
    <property type="entry name" value="TF_fung"/>
</dbReference>
<dbReference type="Pfam" id="PF08592">
    <property type="entry name" value="Anthrone_oxy"/>
    <property type="match status" value="1"/>
</dbReference>
<evidence type="ECO:0000313" key="9">
    <source>
        <dbReference type="Proteomes" id="UP000020467"/>
    </source>
</evidence>
<dbReference type="KEGG" id="cfj:CFIO01_11411"/>
<evidence type="ECO:0000256" key="2">
    <source>
        <dbReference type="ARBA" id="ARBA00022723"/>
    </source>
</evidence>
<dbReference type="Proteomes" id="UP000020467">
    <property type="component" value="Unassembled WGS sequence"/>
</dbReference>
<proteinExistence type="predicted"/>
<dbReference type="Pfam" id="PF00172">
    <property type="entry name" value="Zn_clus"/>
    <property type="match status" value="1"/>
</dbReference>
<name>A0A010S6E3_9PEZI</name>
<evidence type="ECO:0000313" key="8">
    <source>
        <dbReference type="EMBL" id="EXF80213.1"/>
    </source>
</evidence>
<dbReference type="PANTHER" id="PTHR47338:SF5">
    <property type="entry name" value="ZN(II)2CYS6 TRANSCRIPTION FACTOR (EUROFUNG)"/>
    <property type="match status" value="1"/>
</dbReference>
<protein>
    <submittedName>
        <fullName evidence="8">Early growth response protein 1 is a zinc-finger protein</fullName>
    </submittedName>
</protein>
<comment type="caution">
    <text evidence="8">The sequence shown here is derived from an EMBL/GenBank/DDBJ whole genome shotgun (WGS) entry which is preliminary data.</text>
</comment>
<reference evidence="8 9" key="1">
    <citation type="submission" date="2014-02" db="EMBL/GenBank/DDBJ databases">
        <title>The genome sequence of Colletotrichum fioriniae PJ7.</title>
        <authorList>
            <person name="Baroncelli R."/>
            <person name="Thon M.R."/>
        </authorList>
    </citation>
    <scope>NUCLEOTIDE SEQUENCE [LARGE SCALE GENOMIC DNA]</scope>
    <source>
        <strain evidence="8 9">PJ7</strain>
    </source>
</reference>
<dbReference type="HOGENOM" id="CLU_036500_0_0_1"/>
<evidence type="ECO:0000256" key="5">
    <source>
        <dbReference type="ARBA" id="ARBA00023242"/>
    </source>
</evidence>
<sequence length="551" mass="61028">MVLHGPSAPPTRVAQACVPCHRTKTRCDGQQPTCSTCNDKGKSCEWPQPRGGSKSLTDRSSSSPSSSSGLQTSGCTPPSSSMALPDHGGHPTTAPSMQHQHQHPQHPPTGMTTTSHAMMSAGPMPMTTMSDTLDFTTPGSILDEAMRLQLQSIYFTKFHPQWPLLHRETFETTAQPKLLMQAVMTVGLWFASWPDARNLAIKFHDSLLVETGNKLLDLLEQSRQGMLSPRMDLLPVFQSMLISTILVPYRADQSMDNVMMTHAMLLETFKATGVYEQSKINLGSQLCGHSGYPWIFKELYQRLAVFQFKLHLILQTIFITIHPALRLSRNAEPGMLRIKIPLPLMMWDGPAAHWYGMVPTDPALLDANAGDEEVLMISKMCEKASLTMDNKALVPLLSWDRCLGYQFGTDKIAMHSILKLNDKDTIVKLWFRGWDFGRVYGPAMVVGTAAVFGFLAWNDGIASPAFPFNLAAGLLMGAVGPYTQFRIFPVNDKLLEEHRIVVKAEKTDERAEGASLEVVRGWAADWKRLDIHRQLLAYLAAGAGLIAVLRS</sequence>
<comment type="subcellular location">
    <subcellularLocation>
        <location evidence="1">Nucleus</location>
    </subcellularLocation>
</comment>
<dbReference type="EMBL" id="JARH01000469">
    <property type="protein sequence ID" value="EXF80213.1"/>
    <property type="molecule type" value="Genomic_DNA"/>
</dbReference>
<dbReference type="PROSITE" id="PS50048">
    <property type="entry name" value="ZN2_CY6_FUNGAL_2"/>
    <property type="match status" value="1"/>
</dbReference>
<dbReference type="GO" id="GO:0003677">
    <property type="term" value="F:DNA binding"/>
    <property type="evidence" value="ECO:0007669"/>
    <property type="project" value="InterPro"/>
</dbReference>
<feature type="domain" description="Zn(2)-C6 fungal-type" evidence="7">
    <location>
        <begin position="16"/>
        <end position="46"/>
    </location>
</feature>
<accession>A0A010S6E3</accession>
<dbReference type="InterPro" id="IPR001138">
    <property type="entry name" value="Zn2Cys6_DnaBD"/>
</dbReference>
<dbReference type="GO" id="GO:0005634">
    <property type="term" value="C:nucleus"/>
    <property type="evidence" value="ECO:0007669"/>
    <property type="project" value="UniProtKB-SubCell"/>
</dbReference>
<keyword evidence="8" id="KW-0862">Zinc</keyword>
<dbReference type="CDD" id="cd12148">
    <property type="entry name" value="fungal_TF_MHR"/>
    <property type="match status" value="1"/>
</dbReference>
<gene>
    <name evidence="8" type="ORF">CFIO01_11411</name>
</gene>
<dbReference type="InterPro" id="IPR007219">
    <property type="entry name" value="XnlR_reg_dom"/>
</dbReference>
<dbReference type="SMART" id="SM00066">
    <property type="entry name" value="GAL4"/>
    <property type="match status" value="1"/>
</dbReference>
<evidence type="ECO:0000256" key="3">
    <source>
        <dbReference type="ARBA" id="ARBA00023015"/>
    </source>
</evidence>
<dbReference type="GO" id="GO:0008270">
    <property type="term" value="F:zinc ion binding"/>
    <property type="evidence" value="ECO:0007669"/>
    <property type="project" value="UniProtKB-KW"/>
</dbReference>
<keyword evidence="9" id="KW-1185">Reference proteome</keyword>
<evidence type="ECO:0000256" key="6">
    <source>
        <dbReference type="SAM" id="MobiDB-lite"/>
    </source>
</evidence>
<feature type="region of interest" description="Disordered" evidence="6">
    <location>
        <begin position="24"/>
        <end position="132"/>
    </location>
</feature>
<dbReference type="PANTHER" id="PTHR47338">
    <property type="entry name" value="ZN(II)2CYS6 TRANSCRIPTION FACTOR (EUROFUNG)-RELATED"/>
    <property type="match status" value="1"/>
</dbReference>
<dbReference type="Gene3D" id="4.10.240.10">
    <property type="entry name" value="Zn(2)-C6 fungal-type DNA-binding domain"/>
    <property type="match status" value="1"/>
</dbReference>
<evidence type="ECO:0000256" key="1">
    <source>
        <dbReference type="ARBA" id="ARBA00004123"/>
    </source>
</evidence>
<dbReference type="AlphaFoldDB" id="A0A010S6E3"/>
<dbReference type="InterPro" id="IPR036864">
    <property type="entry name" value="Zn2-C6_fun-type_DNA-bd_sf"/>
</dbReference>
<feature type="compositionally biased region" description="Polar residues" evidence="6">
    <location>
        <begin position="28"/>
        <end position="38"/>
    </location>
</feature>
<dbReference type="eggNOG" id="KOG1721">
    <property type="taxonomic scope" value="Eukaryota"/>
</dbReference>
<dbReference type="Pfam" id="PF04082">
    <property type="entry name" value="Fungal_trans"/>
    <property type="match status" value="1"/>
</dbReference>
<keyword evidence="4" id="KW-0804">Transcription</keyword>
<dbReference type="InterPro" id="IPR013901">
    <property type="entry name" value="Anthrone_oxy"/>
</dbReference>
<dbReference type="SUPFAM" id="SSF57701">
    <property type="entry name" value="Zn2/Cys6 DNA-binding domain"/>
    <property type="match status" value="1"/>
</dbReference>
<evidence type="ECO:0000256" key="4">
    <source>
        <dbReference type="ARBA" id="ARBA00023163"/>
    </source>
</evidence>
<dbReference type="GO" id="GO:0006351">
    <property type="term" value="P:DNA-templated transcription"/>
    <property type="evidence" value="ECO:0007669"/>
    <property type="project" value="InterPro"/>
</dbReference>
<feature type="compositionally biased region" description="Low complexity" evidence="6">
    <location>
        <begin position="51"/>
        <end position="74"/>
    </location>
</feature>
<keyword evidence="3" id="KW-0805">Transcription regulation</keyword>
<dbReference type="GO" id="GO:0000981">
    <property type="term" value="F:DNA-binding transcription factor activity, RNA polymerase II-specific"/>
    <property type="evidence" value="ECO:0007669"/>
    <property type="project" value="InterPro"/>
</dbReference>
<keyword evidence="8" id="KW-0863">Zinc-finger</keyword>
<evidence type="ECO:0000259" key="7">
    <source>
        <dbReference type="PROSITE" id="PS50048"/>
    </source>
</evidence>
<keyword evidence="5" id="KW-0539">Nucleus</keyword>